<evidence type="ECO:0000256" key="3">
    <source>
        <dbReference type="ARBA" id="ARBA00022741"/>
    </source>
</evidence>
<dbReference type="InterPro" id="IPR011604">
    <property type="entry name" value="PDDEXK-like_dom_sf"/>
</dbReference>
<dbReference type="Proteomes" id="UP000711614">
    <property type="component" value="Unassembled WGS sequence"/>
</dbReference>
<keyword evidence="2" id="KW-0540">Nuclease</keyword>
<dbReference type="Gene3D" id="1.10.10.160">
    <property type="match status" value="1"/>
</dbReference>
<keyword evidence="5 15" id="KW-0378">Hydrolase</keyword>
<evidence type="ECO:0000256" key="9">
    <source>
        <dbReference type="ARBA" id="ARBA00023125"/>
    </source>
</evidence>
<evidence type="ECO:0000256" key="12">
    <source>
        <dbReference type="ARBA" id="ARBA00034617"/>
    </source>
</evidence>
<evidence type="ECO:0000256" key="6">
    <source>
        <dbReference type="ARBA" id="ARBA00022806"/>
    </source>
</evidence>
<dbReference type="InterPro" id="IPR038726">
    <property type="entry name" value="PDDEXK_AddAB-type"/>
</dbReference>
<evidence type="ECO:0000256" key="1">
    <source>
        <dbReference type="ARBA" id="ARBA00009922"/>
    </source>
</evidence>
<evidence type="ECO:0000256" key="11">
    <source>
        <dbReference type="ARBA" id="ARBA00023235"/>
    </source>
</evidence>
<dbReference type="InterPro" id="IPR013986">
    <property type="entry name" value="DExx_box_DNA_helicase_dom_sf"/>
</dbReference>
<keyword evidence="6 15" id="KW-0347">Helicase</keyword>
<feature type="region of interest" description="Disordered" evidence="16">
    <location>
        <begin position="958"/>
        <end position="990"/>
    </location>
</feature>
<evidence type="ECO:0000256" key="4">
    <source>
        <dbReference type="ARBA" id="ARBA00022763"/>
    </source>
</evidence>
<keyword evidence="20" id="KW-1185">Reference proteome</keyword>
<evidence type="ECO:0000259" key="18">
    <source>
        <dbReference type="PROSITE" id="PS51217"/>
    </source>
</evidence>
<dbReference type="Pfam" id="PF12705">
    <property type="entry name" value="PDDEXK_1"/>
    <property type="match status" value="1"/>
</dbReference>
<keyword evidence="8 15" id="KW-0067">ATP-binding</keyword>
<dbReference type="InterPro" id="IPR014017">
    <property type="entry name" value="DNA_helicase_UvrD-like_C"/>
</dbReference>
<dbReference type="GO" id="GO:0004386">
    <property type="term" value="F:helicase activity"/>
    <property type="evidence" value="ECO:0007669"/>
    <property type="project" value="UniProtKB-KW"/>
</dbReference>
<dbReference type="SUPFAM" id="SSF52540">
    <property type="entry name" value="P-loop containing nucleoside triphosphate hydrolases"/>
    <property type="match status" value="1"/>
</dbReference>
<keyword evidence="4" id="KW-0227">DNA damage</keyword>
<keyword evidence="9" id="KW-0238">DNA-binding</keyword>
<evidence type="ECO:0000256" key="5">
    <source>
        <dbReference type="ARBA" id="ARBA00022801"/>
    </source>
</evidence>
<dbReference type="Gene3D" id="3.40.50.300">
    <property type="entry name" value="P-loop containing nucleotide triphosphate hydrolases"/>
    <property type="match status" value="3"/>
</dbReference>
<proteinExistence type="inferred from homology"/>
<evidence type="ECO:0000256" key="7">
    <source>
        <dbReference type="ARBA" id="ARBA00022839"/>
    </source>
</evidence>
<dbReference type="Gene3D" id="3.90.320.10">
    <property type="match status" value="1"/>
</dbReference>
<dbReference type="InterPro" id="IPR014016">
    <property type="entry name" value="UvrD-like_ATP-bd"/>
</dbReference>
<sequence>MSTQGEQGLPQLRLVPPASSIRSAPALSADQRAVVELAPGSGPVLVWGAPGTGKSTVLVEAAVKRMEHDGVDPAGALLLAPSRLAAGRLRDGLSARLTKSLSTSPARTWSSYAFDLLRRAKVEGRMPHLDGPPRLMSGPEQDLIIRDLLAGHREGLGTAPDWPRELGDALDTRGFRQEIRQLFDRVIEYGLVPEELADLGRANHRPDWVAAAQLYGEYRDVVDWGKSGSFDPAGIITAAATLLTLDPEFLERERHRLGLIVVDDIQEANKAVHELLALVGRGKDIIVSASPDTVVQGFRGARPDLVASLSETLSTDERPLQQFALTVSHRMGPELAAAWSGVAERIFQIRGGHKARQLAWPGQSEDTADGPGAEAGDPASDLEQEFNNEPAVTAHVVASEVHELRLVAERILHLQHLRGHSLSEVAVIVRTGSALAALQRYLSAQGIAVKVPVAENPVRDEPAVRPLLEALGIALAPETLDAEACVALLTSRLGRSTALHLRRLRQALRQQELHDGGGRASDELLVEALLNPDKLGPLGWEAANARRIAAMLAAGRAAVAEPGANAETVLWALWDACDTSGTWETQALRGGPTGIRADRDLDAVMALFQTAERYVDQLPGSSPQQFLDYLMDQELPMDTLAARAQRSDAVEILTPASAAGREWPVVIVAGLQEGVWPNTRLRGELLGSQLLVDVLEKGPEAARQVDPAARLRDIRYDELRSFAAAISRAGRKLILTAAAGHELQPSQFIDLAAPYMPSTDSGGESQYPVRPVEQVPRPMTLRSLVAELRQESEMHAEPEAARMLAVLAGNQVPGAAPEQWWGLAPLSSDGPIIAPGEPVVVSPSKVEEVLKSPLNWFVRAAGGEATTDFARSLGTLIHSIAQDIPAGAGHEYLAELERRWPSLGLPESWETDQDYLRAQTMLGKLAQYVIDARMEGRRLLAVEENFAVDVGELPADASGAGGTNAADAADAGTPPAGDGGSPAVPPAGQPRTVRLRGQVDRLEADANGNLVVVDIKTGRNKPTKEQVLVHPQLGAYQVAVAAGGFEELAAAVGLAGAGSGGAALLPLGDTTKSVKTQDQPAMVAGSDDDPTLKVMEAALLMAQSAFPARHGADWSERNGCPLPTICPLCPEGKQVTE</sequence>
<feature type="domain" description="UvrD-like helicase C-terminal" evidence="18">
    <location>
        <begin position="361"/>
        <end position="660"/>
    </location>
</feature>
<comment type="catalytic activity">
    <reaction evidence="14">
        <text>ATP + H2O = ADP + phosphate + H(+)</text>
        <dbReference type="Rhea" id="RHEA:13065"/>
        <dbReference type="ChEBI" id="CHEBI:15377"/>
        <dbReference type="ChEBI" id="CHEBI:15378"/>
        <dbReference type="ChEBI" id="CHEBI:30616"/>
        <dbReference type="ChEBI" id="CHEBI:43474"/>
        <dbReference type="ChEBI" id="CHEBI:456216"/>
        <dbReference type="EC" id="5.6.2.4"/>
    </reaction>
</comment>
<dbReference type="PANTHER" id="PTHR11070">
    <property type="entry name" value="UVRD / RECB / PCRA DNA HELICASE FAMILY MEMBER"/>
    <property type="match status" value="1"/>
</dbReference>
<evidence type="ECO:0000256" key="16">
    <source>
        <dbReference type="SAM" id="MobiDB-lite"/>
    </source>
</evidence>
<dbReference type="EC" id="5.6.2.4" evidence="13"/>
<evidence type="ECO:0000259" key="17">
    <source>
        <dbReference type="PROSITE" id="PS51198"/>
    </source>
</evidence>
<evidence type="ECO:0000256" key="15">
    <source>
        <dbReference type="PROSITE-ProRule" id="PRU00560"/>
    </source>
</evidence>
<dbReference type="Pfam" id="PF00580">
    <property type="entry name" value="UvrD-helicase"/>
    <property type="match status" value="1"/>
</dbReference>
<dbReference type="EMBL" id="JAGIOI010000001">
    <property type="protein sequence ID" value="MBP2413622.1"/>
    <property type="molecule type" value="Genomic_DNA"/>
</dbReference>
<keyword evidence="7" id="KW-0269">Exonuclease</keyword>
<evidence type="ECO:0000256" key="8">
    <source>
        <dbReference type="ARBA" id="ARBA00022840"/>
    </source>
</evidence>
<feature type="domain" description="UvrD-like helicase ATP-binding" evidence="17">
    <location>
        <begin position="27"/>
        <end position="332"/>
    </location>
</feature>
<dbReference type="InterPro" id="IPR000212">
    <property type="entry name" value="DNA_helicase_UvrD/REP"/>
</dbReference>
<feature type="compositionally biased region" description="Low complexity" evidence="16">
    <location>
        <begin position="958"/>
        <end position="976"/>
    </location>
</feature>
<evidence type="ECO:0000256" key="13">
    <source>
        <dbReference type="ARBA" id="ARBA00034808"/>
    </source>
</evidence>
<dbReference type="PANTHER" id="PTHR11070:SF59">
    <property type="entry name" value="DNA 3'-5' HELICASE"/>
    <property type="match status" value="1"/>
</dbReference>
<accession>A0ABS4YYV4</accession>
<feature type="region of interest" description="Disordered" evidence="16">
    <location>
        <begin position="358"/>
        <end position="381"/>
    </location>
</feature>
<evidence type="ECO:0000256" key="2">
    <source>
        <dbReference type="ARBA" id="ARBA00022722"/>
    </source>
</evidence>
<evidence type="ECO:0000256" key="10">
    <source>
        <dbReference type="ARBA" id="ARBA00023204"/>
    </source>
</evidence>
<organism evidence="19 20">
    <name type="scientific">Arthrobacter stackebrandtii</name>
    <dbReference type="NCBI Taxonomy" id="272161"/>
    <lineage>
        <taxon>Bacteria</taxon>
        <taxon>Bacillati</taxon>
        <taxon>Actinomycetota</taxon>
        <taxon>Actinomycetes</taxon>
        <taxon>Micrococcales</taxon>
        <taxon>Micrococcaceae</taxon>
        <taxon>Arthrobacter</taxon>
    </lineage>
</organism>
<dbReference type="PROSITE" id="PS51198">
    <property type="entry name" value="UVRD_HELICASE_ATP_BIND"/>
    <property type="match status" value="1"/>
</dbReference>
<keyword evidence="10" id="KW-0234">DNA repair</keyword>
<dbReference type="PROSITE" id="PS51217">
    <property type="entry name" value="UVRD_HELICASE_CTER"/>
    <property type="match status" value="1"/>
</dbReference>
<keyword evidence="3 15" id="KW-0547">Nucleotide-binding</keyword>
<comment type="catalytic activity">
    <reaction evidence="12">
        <text>Couples ATP hydrolysis with the unwinding of duplex DNA by translocating in the 3'-5' direction.</text>
        <dbReference type="EC" id="5.6.2.4"/>
    </reaction>
</comment>
<dbReference type="RefSeq" id="WP_209681053.1">
    <property type="nucleotide sequence ID" value="NZ_JAGIOI010000001.1"/>
</dbReference>
<comment type="caution">
    <text evidence="19">The sequence shown here is derived from an EMBL/GenBank/DDBJ whole genome shotgun (WGS) entry which is preliminary data.</text>
</comment>
<evidence type="ECO:0000313" key="19">
    <source>
        <dbReference type="EMBL" id="MBP2413622.1"/>
    </source>
</evidence>
<evidence type="ECO:0000256" key="14">
    <source>
        <dbReference type="ARBA" id="ARBA00048988"/>
    </source>
</evidence>
<name>A0ABS4YYV4_9MICC</name>
<feature type="binding site" evidence="15">
    <location>
        <begin position="48"/>
        <end position="55"/>
    </location>
    <ligand>
        <name>ATP</name>
        <dbReference type="ChEBI" id="CHEBI:30616"/>
    </ligand>
</feature>
<keyword evidence="11" id="KW-0413">Isomerase</keyword>
<reference evidence="19 20" key="1">
    <citation type="submission" date="2021-03" db="EMBL/GenBank/DDBJ databases">
        <title>Sequencing the genomes of 1000 actinobacteria strains.</title>
        <authorList>
            <person name="Klenk H.-P."/>
        </authorList>
    </citation>
    <scope>NUCLEOTIDE SEQUENCE [LARGE SCALE GENOMIC DNA]</scope>
    <source>
        <strain evidence="19 20">DSM 16005</strain>
    </source>
</reference>
<protein>
    <recommendedName>
        <fullName evidence="13">DNA 3'-5' helicase</fullName>
        <ecNumber evidence="13">5.6.2.4</ecNumber>
    </recommendedName>
</protein>
<dbReference type="InterPro" id="IPR027417">
    <property type="entry name" value="P-loop_NTPase"/>
</dbReference>
<evidence type="ECO:0000313" key="20">
    <source>
        <dbReference type="Proteomes" id="UP000711614"/>
    </source>
</evidence>
<gene>
    <name evidence="19" type="ORF">JOF48_002421</name>
</gene>
<feature type="compositionally biased region" description="Low complexity" evidence="16">
    <location>
        <begin position="369"/>
        <end position="379"/>
    </location>
</feature>
<comment type="similarity">
    <text evidence="1">Belongs to the helicase family. UvrD subfamily.</text>
</comment>